<dbReference type="EMBL" id="NIVS01000055">
    <property type="protein sequence ID" value="OWQ49951.1"/>
    <property type="molecule type" value="Genomic_DNA"/>
</dbReference>
<reference evidence="6 7" key="1">
    <citation type="submission" date="2017-06" db="EMBL/GenBank/DDBJ databases">
        <authorList>
            <person name="Kim H.J."/>
            <person name="Triplett B.A."/>
        </authorList>
    </citation>
    <scope>NUCLEOTIDE SEQUENCE [LARGE SCALE GENOMIC DNA]</scope>
    <source>
        <strain evidence="6 7">13146</strain>
    </source>
</reference>
<keyword evidence="2" id="KW-0472">Membrane</keyword>
<evidence type="ECO:0000256" key="2">
    <source>
        <dbReference type="ARBA" id="ARBA00023136"/>
    </source>
</evidence>
<accession>A0A246HI34</accession>
<evidence type="ECO:0000259" key="5">
    <source>
        <dbReference type="Pfam" id="PF05433"/>
    </source>
</evidence>
<feature type="signal peptide" evidence="4">
    <location>
        <begin position="1"/>
        <end position="22"/>
    </location>
</feature>
<gene>
    <name evidence="6" type="ORF">CEE60_18360</name>
</gene>
<dbReference type="GO" id="GO:0019867">
    <property type="term" value="C:outer membrane"/>
    <property type="evidence" value="ECO:0007669"/>
    <property type="project" value="InterPro"/>
</dbReference>
<evidence type="ECO:0000256" key="4">
    <source>
        <dbReference type="SAM" id="SignalP"/>
    </source>
</evidence>
<dbReference type="InterPro" id="IPR051407">
    <property type="entry name" value="Bact_OM_lipoprot/Surf_antigen"/>
</dbReference>
<sequence length="120" mass="12436">MKTSIRVLCLGSLLAVSAVAGAQTYGPKDEGRRFNDGSKVVCHNVEVQRNSKDPNRITGTATGAVVGGLLGNQVGGGNGKKLATVAGAVAGGAAGRQIQGNQQSKNGDRVVERRCERQYR</sequence>
<dbReference type="Proteomes" id="UP000198157">
    <property type="component" value="Unassembled WGS sequence"/>
</dbReference>
<evidence type="ECO:0000256" key="1">
    <source>
        <dbReference type="ARBA" id="ARBA00004370"/>
    </source>
</evidence>
<dbReference type="PANTHER" id="PTHR35603:SF2">
    <property type="entry name" value="OUTER MEMBRANE LIPOPROTEIN"/>
    <property type="match status" value="1"/>
</dbReference>
<keyword evidence="4" id="KW-0732">Signal</keyword>
<dbReference type="PANTHER" id="PTHR35603">
    <property type="match status" value="1"/>
</dbReference>
<protein>
    <recommendedName>
        <fullName evidence="5">Glycine zipper 2TM domain-containing protein</fullName>
    </recommendedName>
</protein>
<evidence type="ECO:0000256" key="3">
    <source>
        <dbReference type="SAM" id="MobiDB-lite"/>
    </source>
</evidence>
<dbReference type="AlphaFoldDB" id="A0A246HI34"/>
<dbReference type="InterPro" id="IPR008816">
    <property type="entry name" value="Gly_zipper_2TM_dom"/>
</dbReference>
<evidence type="ECO:0000313" key="6">
    <source>
        <dbReference type="EMBL" id="OWQ49951.1"/>
    </source>
</evidence>
<comment type="caution">
    <text evidence="6">The sequence shown here is derived from an EMBL/GenBank/DDBJ whole genome shotgun (WGS) entry which is preliminary data.</text>
</comment>
<dbReference type="Pfam" id="PF05433">
    <property type="entry name" value="Rick_17kDa_Anti"/>
    <property type="match status" value="1"/>
</dbReference>
<name>A0A246HI34_STEMA</name>
<feature type="domain" description="Glycine zipper 2TM" evidence="5">
    <location>
        <begin position="59"/>
        <end position="99"/>
    </location>
</feature>
<feature type="compositionally biased region" description="Basic and acidic residues" evidence="3">
    <location>
        <begin position="106"/>
        <end position="120"/>
    </location>
</feature>
<feature type="region of interest" description="Disordered" evidence="3">
    <location>
        <begin position="95"/>
        <end position="120"/>
    </location>
</feature>
<comment type="subcellular location">
    <subcellularLocation>
        <location evidence="1">Membrane</location>
    </subcellularLocation>
</comment>
<dbReference type="OrthoDB" id="5986703at2"/>
<organism evidence="6 7">
    <name type="scientific">Stenotrophomonas maltophilia</name>
    <name type="common">Pseudomonas maltophilia</name>
    <name type="synonym">Xanthomonas maltophilia</name>
    <dbReference type="NCBI Taxonomy" id="40324"/>
    <lineage>
        <taxon>Bacteria</taxon>
        <taxon>Pseudomonadati</taxon>
        <taxon>Pseudomonadota</taxon>
        <taxon>Gammaproteobacteria</taxon>
        <taxon>Lysobacterales</taxon>
        <taxon>Lysobacteraceae</taxon>
        <taxon>Stenotrophomonas</taxon>
        <taxon>Stenotrophomonas maltophilia group</taxon>
    </lineage>
</organism>
<evidence type="ECO:0000313" key="7">
    <source>
        <dbReference type="Proteomes" id="UP000198157"/>
    </source>
</evidence>
<proteinExistence type="predicted"/>
<feature type="chain" id="PRO_5011291123" description="Glycine zipper 2TM domain-containing protein" evidence="4">
    <location>
        <begin position="23"/>
        <end position="120"/>
    </location>
</feature>